<feature type="domain" description="Chitin-binding type-2" evidence="7">
    <location>
        <begin position="88"/>
        <end position="146"/>
    </location>
</feature>
<sequence length="248" mass="27358">MFKILLSATLCVAMFGSFAHAQCQQPNGTQAVSGSCDAYIECKNGVAEEKLCPDGLLYNEKSSGYPCGYPIDVECSQGQARIQPAQPTDECPHQFGYYSMGDARNCGKFKNCASGRGFVFDCPDGLAWNKETYKCDWPDQVPDCDAEAFLGFKCPPPKPSPRGQFIGEPEQEYEFYPSSENCQVYFICIEGRPRRIACDEASAFNPETQTCDDIDNVPTCSADVKQRGQEIKNARLSAQSAASAKRRY</sequence>
<keyword evidence="4" id="KW-1015">Disulfide bond</keyword>
<evidence type="ECO:0000256" key="1">
    <source>
        <dbReference type="ARBA" id="ARBA00022669"/>
    </source>
</evidence>
<evidence type="ECO:0000313" key="8">
    <source>
        <dbReference type="EMBL" id="JAC47755.1"/>
    </source>
</evidence>
<evidence type="ECO:0000256" key="5">
    <source>
        <dbReference type="ARBA" id="ARBA00023180"/>
    </source>
</evidence>
<dbReference type="AlphaFoldDB" id="A0A034W0W1"/>
<feature type="signal peptide" evidence="6">
    <location>
        <begin position="1"/>
        <end position="21"/>
    </location>
</feature>
<gene>
    <name evidence="8" type="primary">CPG2</name>
</gene>
<dbReference type="PANTHER" id="PTHR23301">
    <property type="entry name" value="CHITIN BINDING PERITROPHIN-A"/>
    <property type="match status" value="1"/>
</dbReference>
<proteinExistence type="predicted"/>
<dbReference type="SUPFAM" id="SSF57625">
    <property type="entry name" value="Invertebrate chitin-binding proteins"/>
    <property type="match status" value="3"/>
</dbReference>
<feature type="domain" description="Chitin-binding type-2" evidence="7">
    <location>
        <begin position="20"/>
        <end position="77"/>
    </location>
</feature>
<evidence type="ECO:0000256" key="6">
    <source>
        <dbReference type="SAM" id="SignalP"/>
    </source>
</evidence>
<dbReference type="PROSITE" id="PS50940">
    <property type="entry name" value="CHIT_BIND_II"/>
    <property type="match status" value="3"/>
</dbReference>
<protein>
    <submittedName>
        <fullName evidence="8">Chondroitin proteoglycan-2</fullName>
    </submittedName>
</protein>
<dbReference type="GO" id="GO:0005576">
    <property type="term" value="C:extracellular region"/>
    <property type="evidence" value="ECO:0007669"/>
    <property type="project" value="InterPro"/>
</dbReference>
<accession>A0A034W0W1</accession>
<reference evidence="8" key="1">
    <citation type="journal article" date="2014" name="BMC Genomics">
        <title>Characterizing the developmental transcriptome of the oriental fruit fly, Bactrocera dorsalis (Diptera: Tephritidae) through comparative genomic analysis with Drosophila melanogaster utilizing modENCODE datasets.</title>
        <authorList>
            <person name="Geib S.M."/>
            <person name="Calla B."/>
            <person name="Hall B."/>
            <person name="Hou S."/>
            <person name="Manoukis N.C."/>
        </authorList>
    </citation>
    <scope>NUCLEOTIDE SEQUENCE</scope>
    <source>
        <strain evidence="8">Punador</strain>
    </source>
</reference>
<keyword evidence="2 6" id="KW-0732">Signal</keyword>
<dbReference type="Gene3D" id="2.170.140.10">
    <property type="entry name" value="Chitin binding domain"/>
    <property type="match status" value="3"/>
</dbReference>
<dbReference type="PANTHER" id="PTHR23301:SF98">
    <property type="entry name" value="CHITIN-BINDING TYPE-2 DOMAIN-CONTAINING PROTEIN-RELATED"/>
    <property type="match status" value="1"/>
</dbReference>
<dbReference type="EMBL" id="GAKP01011197">
    <property type="protein sequence ID" value="JAC47755.1"/>
    <property type="molecule type" value="Transcribed_RNA"/>
</dbReference>
<evidence type="ECO:0000256" key="3">
    <source>
        <dbReference type="ARBA" id="ARBA00022737"/>
    </source>
</evidence>
<dbReference type="InterPro" id="IPR002557">
    <property type="entry name" value="Chitin-bd_dom"/>
</dbReference>
<name>A0A034W0W1_BACDO</name>
<dbReference type="Pfam" id="PF01607">
    <property type="entry name" value="CBM_14"/>
    <property type="match status" value="3"/>
</dbReference>
<dbReference type="SMART" id="SM00494">
    <property type="entry name" value="ChtBD2"/>
    <property type="match status" value="3"/>
</dbReference>
<evidence type="ECO:0000256" key="4">
    <source>
        <dbReference type="ARBA" id="ARBA00023157"/>
    </source>
</evidence>
<dbReference type="EMBL" id="GAKP01011200">
    <property type="protein sequence ID" value="JAC47752.1"/>
    <property type="molecule type" value="Transcribed_RNA"/>
</dbReference>
<dbReference type="InterPro" id="IPR051940">
    <property type="entry name" value="Chitin_bind-dev_reg"/>
</dbReference>
<feature type="domain" description="Chitin-binding type-2" evidence="7">
    <location>
        <begin position="151"/>
        <end position="222"/>
    </location>
</feature>
<dbReference type="GO" id="GO:0008061">
    <property type="term" value="F:chitin binding"/>
    <property type="evidence" value="ECO:0007669"/>
    <property type="project" value="UniProtKB-KW"/>
</dbReference>
<dbReference type="InterPro" id="IPR036508">
    <property type="entry name" value="Chitin-bd_dom_sf"/>
</dbReference>
<keyword evidence="1" id="KW-0147">Chitin-binding</keyword>
<evidence type="ECO:0000259" key="7">
    <source>
        <dbReference type="PROSITE" id="PS50940"/>
    </source>
</evidence>
<evidence type="ECO:0000256" key="2">
    <source>
        <dbReference type="ARBA" id="ARBA00022729"/>
    </source>
</evidence>
<feature type="chain" id="PRO_5007369175" evidence="6">
    <location>
        <begin position="22"/>
        <end position="248"/>
    </location>
</feature>
<keyword evidence="5" id="KW-0325">Glycoprotein</keyword>
<organism evidence="8">
    <name type="scientific">Bactrocera dorsalis</name>
    <name type="common">Oriental fruit fly</name>
    <name type="synonym">Dacus dorsalis</name>
    <dbReference type="NCBI Taxonomy" id="27457"/>
    <lineage>
        <taxon>Eukaryota</taxon>
        <taxon>Metazoa</taxon>
        <taxon>Ecdysozoa</taxon>
        <taxon>Arthropoda</taxon>
        <taxon>Hexapoda</taxon>
        <taxon>Insecta</taxon>
        <taxon>Pterygota</taxon>
        <taxon>Neoptera</taxon>
        <taxon>Endopterygota</taxon>
        <taxon>Diptera</taxon>
        <taxon>Brachycera</taxon>
        <taxon>Muscomorpha</taxon>
        <taxon>Tephritoidea</taxon>
        <taxon>Tephritidae</taxon>
        <taxon>Bactrocera</taxon>
        <taxon>Bactrocera</taxon>
    </lineage>
</organism>
<keyword evidence="3" id="KW-0677">Repeat</keyword>
<dbReference type="OrthoDB" id="9991479at2759"/>